<dbReference type="EMBL" id="CP009286">
    <property type="protein sequence ID" value="AIQ65678.1"/>
    <property type="molecule type" value="Genomic_DNA"/>
</dbReference>
<accession>A0A089M2E1</accession>
<dbReference type="AlphaFoldDB" id="A0A089M2E1"/>
<sequence length="377" mass="43546">MSVSYIPERVKVRLWGKAAGRCQYKGCNKPLWVDSLTKVEFNISYIAHIVADSPDGPRGDKVRSELLKNDISNLMLMCDEHHRLIDKEDVVGHTEDRLLEMKRTHEQRIEMVTSISEDLRSHILLYGANIGEHSAPVSWDKAAFAMFPENYPAEKPGIELSLVNSPFQDHEEFYWLMERESLRRQFADKVKPRLNEGLVKMFSVFALAPQPLLIELGVLLSDIPSVEVYQLHREPPDWKWQGHNEDFKYILKEPQEYKQTVALNLSLSATIDNSRIQGVLGDNISIWTLTIERPNNDFLKSKQQLRRFREELRLTLDKIKSLHGHENVLHIFPAAPVAIAIEIGRIWMPKADLPLHVYDENRKIGGFIKAFEVTYSK</sequence>
<feature type="domain" description="SMODS-associated and fused to various effectors" evidence="1">
    <location>
        <begin position="182"/>
        <end position="372"/>
    </location>
</feature>
<dbReference type="Proteomes" id="UP000029507">
    <property type="component" value="Chromosome"/>
</dbReference>
<dbReference type="InterPro" id="IPR040836">
    <property type="entry name" value="SAVED"/>
</dbReference>
<evidence type="ECO:0000313" key="2">
    <source>
        <dbReference type="EMBL" id="AIQ65678.1"/>
    </source>
</evidence>
<keyword evidence="3" id="KW-1185">Reference proteome</keyword>
<name>A0A089M2E1_9BACL</name>
<dbReference type="NCBIfam" id="NF033611">
    <property type="entry name" value="SAVED"/>
    <property type="match status" value="1"/>
</dbReference>
<reference evidence="2 3" key="1">
    <citation type="submission" date="2014-08" db="EMBL/GenBank/DDBJ databases">
        <title>Comparative genomics of the Paenibacillus odorifer group.</title>
        <authorList>
            <person name="den Bakker H.C."/>
            <person name="Tsai Y.-C."/>
            <person name="Martin N."/>
            <person name="Korlach J."/>
            <person name="Wiedmann M."/>
        </authorList>
    </citation>
    <scope>NUCLEOTIDE SEQUENCE [LARGE SCALE GENOMIC DNA]</scope>
    <source>
        <strain evidence="2 3">DSM 14472</strain>
    </source>
</reference>
<proteinExistence type="predicted"/>
<dbReference type="HOGENOM" id="CLU_061527_0_0_9"/>
<evidence type="ECO:0000259" key="1">
    <source>
        <dbReference type="Pfam" id="PF18145"/>
    </source>
</evidence>
<protein>
    <recommendedName>
        <fullName evidence="1">SMODS-associated and fused to various effectors domain-containing protein</fullName>
    </recommendedName>
</protein>
<dbReference type="Pfam" id="PF18145">
    <property type="entry name" value="SAVED"/>
    <property type="match status" value="1"/>
</dbReference>
<dbReference type="RefSeq" id="WP_038698935.1">
    <property type="nucleotide sequence ID" value="NZ_CP009286.1"/>
</dbReference>
<gene>
    <name evidence="2" type="ORF">PSTEL_23775</name>
</gene>
<dbReference type="OrthoDB" id="5379188at2"/>
<organism evidence="2 3">
    <name type="scientific">Paenibacillus stellifer</name>
    <dbReference type="NCBI Taxonomy" id="169760"/>
    <lineage>
        <taxon>Bacteria</taxon>
        <taxon>Bacillati</taxon>
        <taxon>Bacillota</taxon>
        <taxon>Bacilli</taxon>
        <taxon>Bacillales</taxon>
        <taxon>Paenibacillaceae</taxon>
        <taxon>Paenibacillus</taxon>
    </lineage>
</organism>
<dbReference type="KEGG" id="pste:PSTEL_23775"/>
<evidence type="ECO:0000313" key="3">
    <source>
        <dbReference type="Proteomes" id="UP000029507"/>
    </source>
</evidence>